<dbReference type="EMBL" id="AE017285">
    <property type="protein sequence ID" value="AAS97324.1"/>
    <property type="molecule type" value="Genomic_DNA"/>
</dbReference>
<dbReference type="AlphaFoldDB" id="Q727K3"/>
<dbReference type="STRING" id="882.DVU_2852"/>
<dbReference type="Proteomes" id="UP000002194">
    <property type="component" value="Chromosome"/>
</dbReference>
<name>Q727K3_NITV2</name>
<accession>Q727K3</accession>
<keyword evidence="2" id="KW-1185">Reference proteome</keyword>
<protein>
    <submittedName>
        <fullName evidence="1">Tail protein, putative</fullName>
    </submittedName>
</protein>
<dbReference type="SMR" id="Q727K3"/>
<dbReference type="HOGENOM" id="CLU_119472_0_0_7"/>
<proteinExistence type="predicted"/>
<dbReference type="Pfam" id="PF07409">
    <property type="entry name" value="GP46"/>
    <property type="match status" value="1"/>
</dbReference>
<dbReference type="EnsemblBacteria" id="AAS97324">
    <property type="protein sequence ID" value="AAS97324"/>
    <property type="gene ID" value="DVU_2852"/>
</dbReference>
<evidence type="ECO:0000313" key="2">
    <source>
        <dbReference type="Proteomes" id="UP000002194"/>
    </source>
</evidence>
<dbReference type="PATRIC" id="fig|882.5.peg.2573"/>
<dbReference type="eggNOG" id="COG4381">
    <property type="taxonomic scope" value="Bacteria"/>
</dbReference>
<evidence type="ECO:0000313" key="1">
    <source>
        <dbReference type="EMBL" id="AAS97324.1"/>
    </source>
</evidence>
<dbReference type="InterPro" id="IPR010877">
    <property type="entry name" value="Phage_Mu_Gp46"/>
</dbReference>
<dbReference type="OrthoDB" id="5677166at2"/>
<sequence>MADLLLAFGSLGADLALTDLAGAKDLAIDDGLLSAVVVSLFSDRLADGGDELPAGEADRRGWWADATLPSGKDRIGSRLWLLRREKQLPEVVARARDYALEALQWLVDEGRVESLEVFASVAGPGHLHITVQMRLPRGAGGWQQTFGYRPDTNRFDLA</sequence>
<dbReference type="PhylomeDB" id="Q727K3"/>
<gene>
    <name evidence="1" type="ordered locus">DVU_2852</name>
</gene>
<organism evidence="1 2">
    <name type="scientific">Nitratidesulfovibrio vulgaris (strain ATCC 29579 / DSM 644 / CCUG 34227 / NCIMB 8303 / VKM B-1760 / Hildenborough)</name>
    <name type="common">Desulfovibrio vulgaris</name>
    <dbReference type="NCBI Taxonomy" id="882"/>
    <lineage>
        <taxon>Bacteria</taxon>
        <taxon>Pseudomonadati</taxon>
        <taxon>Thermodesulfobacteriota</taxon>
        <taxon>Desulfovibrionia</taxon>
        <taxon>Desulfovibrionales</taxon>
        <taxon>Desulfovibrionaceae</taxon>
        <taxon>Nitratidesulfovibrio</taxon>
    </lineage>
</organism>
<dbReference type="RefSeq" id="WP_010940118.1">
    <property type="nucleotide sequence ID" value="NC_002937.3"/>
</dbReference>
<reference evidence="1 2" key="1">
    <citation type="journal article" date="2004" name="Nat. Biotechnol.">
        <title>The genome sequence of the anaerobic, sulfate-reducing bacterium Desulfovibrio vulgaris Hildenborough.</title>
        <authorList>
            <person name="Heidelberg J.F."/>
            <person name="Seshadri R."/>
            <person name="Haveman S.A."/>
            <person name="Hemme C.L."/>
            <person name="Paulsen I.T."/>
            <person name="Kolonay J.F."/>
            <person name="Eisen J.A."/>
            <person name="Ward N."/>
            <person name="Methe B."/>
            <person name="Brinkac L.M."/>
            <person name="Daugherty S.C."/>
            <person name="Deboy R.T."/>
            <person name="Dodson R.J."/>
            <person name="Durkin A.S."/>
            <person name="Madupu R."/>
            <person name="Nelson W.C."/>
            <person name="Sullivan S.A."/>
            <person name="Fouts D."/>
            <person name="Haft D.H."/>
            <person name="Selengut J."/>
            <person name="Peterson J.D."/>
            <person name="Davidsen T.M."/>
            <person name="Zafar N."/>
            <person name="Zhou L."/>
            <person name="Radune D."/>
            <person name="Dimitrov G."/>
            <person name="Hance M."/>
            <person name="Tran K."/>
            <person name="Khouri H."/>
            <person name="Gill J."/>
            <person name="Utterback T.R."/>
            <person name="Feldblyum T.V."/>
            <person name="Wall J.D."/>
            <person name="Voordouw G."/>
            <person name="Fraser C.M."/>
        </authorList>
    </citation>
    <scope>NUCLEOTIDE SEQUENCE [LARGE SCALE GENOMIC DNA]</scope>
    <source>
        <strain evidence="2">ATCC 29579 / DSM 644 / NCIMB 8303 / VKM B-1760 / Hildenborough</strain>
    </source>
</reference>
<dbReference type="KEGG" id="dvu:DVU_2852"/>
<dbReference type="PaxDb" id="882-DVU_2852"/>